<dbReference type="SUPFAM" id="SSF52540">
    <property type="entry name" value="P-loop containing nucleoside triphosphate hydrolases"/>
    <property type="match status" value="1"/>
</dbReference>
<name>A0A381TPG1_9ZZZZ</name>
<organism evidence="6">
    <name type="scientific">marine metagenome</name>
    <dbReference type="NCBI Taxonomy" id="408172"/>
    <lineage>
        <taxon>unclassified sequences</taxon>
        <taxon>metagenomes</taxon>
        <taxon>ecological metagenomes</taxon>
    </lineage>
</organism>
<protein>
    <recommendedName>
        <fullName evidence="7">Nucleotide-binding protein</fullName>
    </recommendedName>
</protein>
<evidence type="ECO:0000259" key="5">
    <source>
        <dbReference type="Pfam" id="PF22740"/>
    </source>
</evidence>
<dbReference type="Pfam" id="PF03668">
    <property type="entry name" value="RapZ-like_N"/>
    <property type="match status" value="1"/>
</dbReference>
<dbReference type="Pfam" id="PF22740">
    <property type="entry name" value="PapZ_C"/>
    <property type="match status" value="1"/>
</dbReference>
<feature type="domain" description="RapZ-like N-terminal" evidence="4">
    <location>
        <begin position="1"/>
        <end position="158"/>
    </location>
</feature>
<dbReference type="EMBL" id="UINC01004939">
    <property type="protein sequence ID" value="SVA17940.1"/>
    <property type="molecule type" value="Genomic_DNA"/>
</dbReference>
<dbReference type="NCBIfam" id="NF003828">
    <property type="entry name" value="PRK05416.1"/>
    <property type="match status" value="1"/>
</dbReference>
<dbReference type="HAMAP" id="MF_00636">
    <property type="entry name" value="RapZ_like"/>
    <property type="match status" value="1"/>
</dbReference>
<feature type="domain" description="RapZ C-terminal" evidence="5">
    <location>
        <begin position="167"/>
        <end position="285"/>
    </location>
</feature>
<evidence type="ECO:0000313" key="6">
    <source>
        <dbReference type="EMBL" id="SVA17940.1"/>
    </source>
</evidence>
<keyword evidence="1" id="KW-0547">Nucleotide-binding</keyword>
<dbReference type="InterPro" id="IPR005337">
    <property type="entry name" value="RapZ-like"/>
</dbReference>
<evidence type="ECO:0000256" key="3">
    <source>
        <dbReference type="ARBA" id="ARBA00023134"/>
    </source>
</evidence>
<evidence type="ECO:0000256" key="2">
    <source>
        <dbReference type="ARBA" id="ARBA00022840"/>
    </source>
</evidence>
<dbReference type="InterPro" id="IPR053931">
    <property type="entry name" value="RapZ_C"/>
</dbReference>
<dbReference type="AlphaFoldDB" id="A0A381TPG1"/>
<dbReference type="PANTHER" id="PTHR30448">
    <property type="entry name" value="RNASE ADAPTER PROTEIN RAPZ"/>
    <property type="match status" value="1"/>
</dbReference>
<dbReference type="GO" id="GO:0005525">
    <property type="term" value="F:GTP binding"/>
    <property type="evidence" value="ECO:0007669"/>
    <property type="project" value="UniProtKB-KW"/>
</dbReference>
<gene>
    <name evidence="6" type="ORF">METZ01_LOCUS70794</name>
</gene>
<evidence type="ECO:0008006" key="7">
    <source>
        <dbReference type="Google" id="ProtNLM"/>
    </source>
</evidence>
<dbReference type="InterPro" id="IPR027417">
    <property type="entry name" value="P-loop_NTPase"/>
</dbReference>
<dbReference type="GO" id="GO:0005524">
    <property type="term" value="F:ATP binding"/>
    <property type="evidence" value="ECO:0007669"/>
    <property type="project" value="UniProtKB-KW"/>
</dbReference>
<reference evidence="6" key="1">
    <citation type="submission" date="2018-05" db="EMBL/GenBank/DDBJ databases">
        <authorList>
            <person name="Lanie J.A."/>
            <person name="Ng W.-L."/>
            <person name="Kazmierczak K.M."/>
            <person name="Andrzejewski T.M."/>
            <person name="Davidsen T.M."/>
            <person name="Wayne K.J."/>
            <person name="Tettelin H."/>
            <person name="Glass J.I."/>
            <person name="Rusch D."/>
            <person name="Podicherti R."/>
            <person name="Tsui H.-C.T."/>
            <person name="Winkler M.E."/>
        </authorList>
    </citation>
    <scope>NUCLEOTIDE SEQUENCE</scope>
</reference>
<keyword evidence="2" id="KW-0067">ATP-binding</keyword>
<dbReference type="PIRSF" id="PIRSF005052">
    <property type="entry name" value="P-loopkin"/>
    <property type="match status" value="1"/>
</dbReference>
<evidence type="ECO:0000259" key="4">
    <source>
        <dbReference type="Pfam" id="PF03668"/>
    </source>
</evidence>
<dbReference type="InterPro" id="IPR053930">
    <property type="entry name" value="RapZ-like_N"/>
</dbReference>
<accession>A0A381TPG1</accession>
<sequence length="289" mass="33011">MRLIIISGLSGSGKSVALNLLEDLGFYCIDNIPVDLLFTFVKDILLDQDAGYGNVAVGLDARNRGDNIERLPTLIRDLRREENLSCDLIFLQAKNETLLSRFNETRRKHPLSNDSFSLPEAIAKERELLGPMINSADLLVDTTSKTIYDLRELIQNRVTERTEDKLSILLESFGYKHGLPSDADFVFDVRCLPNPYWEPQLRNLNGTEKPVQKFLESQAQVHEMVDDIVLFLEHWIPRYQTFQRSYLTVAVGCTGGQHRSVFITERVASRLEKNHGPIKVYHQEIPRPA</sequence>
<proteinExistence type="inferred from homology"/>
<keyword evidence="3" id="KW-0342">GTP-binding</keyword>
<dbReference type="PANTHER" id="PTHR30448:SF0">
    <property type="entry name" value="RNASE ADAPTER PROTEIN RAPZ"/>
    <property type="match status" value="1"/>
</dbReference>
<evidence type="ECO:0000256" key="1">
    <source>
        <dbReference type="ARBA" id="ARBA00022741"/>
    </source>
</evidence>